<sequence>MTDILYRRTGPIGEITLNRPGKLNAITADMVVSLHGALDLAEADPEVRVILLRGEGKAFSSGFDLGEMEPNPAPDVMRAVLQADFDIIMRFWNSPKPTISAVQGYVLGGGFELAMACDVTLAAETAIFGEPEPKFGSGIVALLLPWITGPKQAKEMLLFGNDRIPAARALAMGLVNAVVPAEELRTEAHDMARRAALLDGNAVRLTKLAINRSYGAMGLEGALRQALDLDVEIETTDTEESRTFKRILTEEGVKPAIAWREARFAAETV</sequence>
<gene>
    <name evidence="3" type="ORF">G4Z14_15995</name>
</gene>
<dbReference type="RefSeq" id="WP_164627557.1">
    <property type="nucleotide sequence ID" value="NZ_JAAIVJ010000013.1"/>
</dbReference>
<dbReference type="Pfam" id="PF00378">
    <property type="entry name" value="ECH_1"/>
    <property type="match status" value="1"/>
</dbReference>
<dbReference type="CDD" id="cd06558">
    <property type="entry name" value="crotonase-like"/>
    <property type="match status" value="1"/>
</dbReference>
<evidence type="ECO:0000256" key="2">
    <source>
        <dbReference type="RuleBase" id="RU003707"/>
    </source>
</evidence>
<name>A0A6M0QWM6_9RHOB</name>
<evidence type="ECO:0000313" key="4">
    <source>
        <dbReference type="Proteomes" id="UP000477782"/>
    </source>
</evidence>
<reference evidence="3 4" key="1">
    <citation type="submission" date="2020-02" db="EMBL/GenBank/DDBJ databases">
        <authorList>
            <person name="Chen W.-M."/>
        </authorList>
    </citation>
    <scope>NUCLEOTIDE SEQUENCE [LARGE SCALE GENOMIC DNA]</scope>
    <source>
        <strain evidence="3 4">KMS-5</strain>
    </source>
</reference>
<dbReference type="PANTHER" id="PTHR11941">
    <property type="entry name" value="ENOYL-COA HYDRATASE-RELATED"/>
    <property type="match status" value="1"/>
</dbReference>
<keyword evidence="3" id="KW-0413">Isomerase</keyword>
<dbReference type="PROSITE" id="PS00166">
    <property type="entry name" value="ENOYL_COA_HYDRATASE"/>
    <property type="match status" value="1"/>
</dbReference>
<dbReference type="GO" id="GO:0016853">
    <property type="term" value="F:isomerase activity"/>
    <property type="evidence" value="ECO:0007669"/>
    <property type="project" value="UniProtKB-KW"/>
</dbReference>
<organism evidence="3 4">
    <name type="scientific">Tabrizicola oligotrophica</name>
    <dbReference type="NCBI Taxonomy" id="2710650"/>
    <lineage>
        <taxon>Bacteria</taxon>
        <taxon>Pseudomonadati</taxon>
        <taxon>Pseudomonadota</taxon>
        <taxon>Alphaproteobacteria</taxon>
        <taxon>Rhodobacterales</taxon>
        <taxon>Paracoccaceae</taxon>
        <taxon>Tabrizicola</taxon>
    </lineage>
</organism>
<comment type="similarity">
    <text evidence="1 2">Belongs to the enoyl-CoA hydratase/isomerase family.</text>
</comment>
<dbReference type="InterPro" id="IPR029045">
    <property type="entry name" value="ClpP/crotonase-like_dom_sf"/>
</dbReference>
<dbReference type="EMBL" id="JAAIVJ010000013">
    <property type="protein sequence ID" value="NEY91797.1"/>
    <property type="molecule type" value="Genomic_DNA"/>
</dbReference>
<dbReference type="GO" id="GO:0006635">
    <property type="term" value="P:fatty acid beta-oxidation"/>
    <property type="evidence" value="ECO:0007669"/>
    <property type="project" value="TreeGrafter"/>
</dbReference>
<evidence type="ECO:0000256" key="1">
    <source>
        <dbReference type="ARBA" id="ARBA00005254"/>
    </source>
</evidence>
<dbReference type="SUPFAM" id="SSF52096">
    <property type="entry name" value="ClpP/crotonase"/>
    <property type="match status" value="1"/>
</dbReference>
<comment type="caution">
    <text evidence="3">The sequence shown here is derived from an EMBL/GenBank/DDBJ whole genome shotgun (WGS) entry which is preliminary data.</text>
</comment>
<dbReference type="InterPro" id="IPR001753">
    <property type="entry name" value="Enoyl-CoA_hydra/iso"/>
</dbReference>
<dbReference type="Proteomes" id="UP000477782">
    <property type="component" value="Unassembled WGS sequence"/>
</dbReference>
<protein>
    <submittedName>
        <fullName evidence="3">Enoyl-CoA hydratase/isomerase family protein</fullName>
    </submittedName>
</protein>
<proteinExistence type="inferred from homology"/>
<keyword evidence="4" id="KW-1185">Reference proteome</keyword>
<evidence type="ECO:0000313" key="3">
    <source>
        <dbReference type="EMBL" id="NEY91797.1"/>
    </source>
</evidence>
<accession>A0A6M0QWM6</accession>
<dbReference type="PANTHER" id="PTHR11941:SF124">
    <property type="entry name" value="ENOYL-COA HYDRATASE ECHA13-RELATED"/>
    <property type="match status" value="1"/>
</dbReference>
<dbReference type="AlphaFoldDB" id="A0A6M0QWM6"/>
<dbReference type="Gene3D" id="3.90.226.10">
    <property type="entry name" value="2-enoyl-CoA Hydratase, Chain A, domain 1"/>
    <property type="match status" value="1"/>
</dbReference>
<dbReference type="InterPro" id="IPR018376">
    <property type="entry name" value="Enoyl-CoA_hyd/isom_CS"/>
</dbReference>